<organism evidence="2">
    <name type="scientific">Arundo donax</name>
    <name type="common">Giant reed</name>
    <name type="synonym">Donax arundinaceus</name>
    <dbReference type="NCBI Taxonomy" id="35708"/>
    <lineage>
        <taxon>Eukaryota</taxon>
        <taxon>Viridiplantae</taxon>
        <taxon>Streptophyta</taxon>
        <taxon>Embryophyta</taxon>
        <taxon>Tracheophyta</taxon>
        <taxon>Spermatophyta</taxon>
        <taxon>Magnoliopsida</taxon>
        <taxon>Liliopsida</taxon>
        <taxon>Poales</taxon>
        <taxon>Poaceae</taxon>
        <taxon>PACMAD clade</taxon>
        <taxon>Arundinoideae</taxon>
        <taxon>Arundineae</taxon>
        <taxon>Arundo</taxon>
    </lineage>
</organism>
<sequence>MDEQEGAEKETGYFGVPAGENPHPAVAEFVERRRQPYSNSLLGDLMCIAAPFFPGVQLRLLYSNIRV</sequence>
<dbReference type="AlphaFoldDB" id="A0A0A9EF72"/>
<proteinExistence type="predicted"/>
<evidence type="ECO:0000313" key="2">
    <source>
        <dbReference type="EMBL" id="JAD97628.1"/>
    </source>
</evidence>
<feature type="region of interest" description="Disordered" evidence="1">
    <location>
        <begin position="1"/>
        <end position="20"/>
    </location>
</feature>
<protein>
    <submittedName>
        <fullName evidence="2">Uncharacterized protein</fullName>
    </submittedName>
</protein>
<dbReference type="EMBL" id="GBRH01200267">
    <property type="protein sequence ID" value="JAD97628.1"/>
    <property type="molecule type" value="Transcribed_RNA"/>
</dbReference>
<evidence type="ECO:0000256" key="1">
    <source>
        <dbReference type="SAM" id="MobiDB-lite"/>
    </source>
</evidence>
<reference evidence="2" key="2">
    <citation type="journal article" date="2015" name="Data Brief">
        <title>Shoot transcriptome of the giant reed, Arundo donax.</title>
        <authorList>
            <person name="Barrero R.A."/>
            <person name="Guerrero F.D."/>
            <person name="Moolhuijzen P."/>
            <person name="Goolsby J.A."/>
            <person name="Tidwell J."/>
            <person name="Bellgard S.E."/>
            <person name="Bellgard M.I."/>
        </authorList>
    </citation>
    <scope>NUCLEOTIDE SEQUENCE</scope>
    <source>
        <tissue evidence="2">Shoot tissue taken approximately 20 cm above the soil surface</tissue>
    </source>
</reference>
<reference evidence="2" key="1">
    <citation type="submission" date="2014-09" db="EMBL/GenBank/DDBJ databases">
        <authorList>
            <person name="Magalhaes I.L.F."/>
            <person name="Oliveira U."/>
            <person name="Santos F.R."/>
            <person name="Vidigal T.H.D.A."/>
            <person name="Brescovit A.D."/>
            <person name="Santos A.J."/>
        </authorList>
    </citation>
    <scope>NUCLEOTIDE SEQUENCE</scope>
    <source>
        <tissue evidence="2">Shoot tissue taken approximately 20 cm above the soil surface</tissue>
    </source>
</reference>
<name>A0A0A9EF72_ARUDO</name>
<accession>A0A0A9EF72</accession>
<feature type="compositionally biased region" description="Basic and acidic residues" evidence="1">
    <location>
        <begin position="1"/>
        <end position="11"/>
    </location>
</feature>